<dbReference type="Gene3D" id="3.20.20.80">
    <property type="entry name" value="Glycosidases"/>
    <property type="match status" value="1"/>
</dbReference>
<dbReference type="Gene3D" id="2.60.40.1180">
    <property type="entry name" value="Golgi alpha-mannosidase II"/>
    <property type="match status" value="1"/>
</dbReference>
<dbReference type="GO" id="GO:0005975">
    <property type="term" value="P:carbohydrate metabolic process"/>
    <property type="evidence" value="ECO:0007669"/>
    <property type="project" value="UniProtKB-ARBA"/>
</dbReference>
<protein>
    <submittedName>
        <fullName evidence="4">DUF3416 domain-containing protein</fullName>
    </submittedName>
</protein>
<gene>
    <name evidence="4" type="ORF">HF844_07380</name>
</gene>
<dbReference type="Pfam" id="PF21702">
    <property type="entry name" value="GLGE_C"/>
    <property type="match status" value="1"/>
</dbReference>
<sequence length="738" mass="80388">MSEDTKTRKTAATTTATTATTTKTASSTRTAATRKRTTRRKTAAATAKTSAVTSARTAAAGFGRVAIYDTTPHGETTPRVELGEQFHVSAQLAAEQGLQLSAAAIVRNPRGKETQRRTMICTNPGLSRWEVDVQAGEPSDARPWQSGWSAVKRQLGDWTVSIEAWLDPYAAWLEQARKAVDAREDVENALNAGATLLRRWASTRDAHLTAGERSTLKKAADTLGDRKLSVAERFAAATNDDVTALHDAKPLRDGVSESAPQMFHVERPGSSFTAWYDFFPRSEGAADDDAAGFTRPGTLATAVSGLERAAAEGFDTVCLPPISPIGVTGRRGRNGAAHAGVHDPGSPYAVGSAGGAADSVDPSLGTMDDVRAFTAKAHDLGLEVALDVSLFVSPDNPWIAEHPQWVRRKADGTPADPLDFFDPQSEREDMVPLDFDADPYGIVKAIVHTLDVWVKTGVTVFRAVEPYRWPAQAWQRIIEQTRHAHPEVLFLAESFTAPAMMGALSRAGFTQSDCYFPWRNTKRELEEYLFEANSDAAYTQHDTFWPSTHRILTDYLRDNGIAGYAIRAVLAAMGVPSWGIASGYELVENKQQPGTQAPENPEEYEIRVRDWSEADKYGTAKLLTSLNAIRRRHPAARSYHNLTILDSSDANILAFARHTPAELTADGKPDTLIVVVNLDGHEAHQSMIRLNPAAFGLPAGEPFTVADELTGRTFTWTNDNYVSLAPWADVAHVLSVKR</sequence>
<organism evidence="4 5">
    <name type="scientific">Bifidobacterium thermophilum</name>
    <dbReference type="NCBI Taxonomy" id="33905"/>
    <lineage>
        <taxon>Bacteria</taxon>
        <taxon>Bacillati</taxon>
        <taxon>Actinomycetota</taxon>
        <taxon>Actinomycetes</taxon>
        <taxon>Bifidobacteriales</taxon>
        <taxon>Bifidobacteriaceae</taxon>
        <taxon>Bifidobacterium</taxon>
    </lineage>
</organism>
<feature type="region of interest" description="Disordered" evidence="1">
    <location>
        <begin position="1"/>
        <end position="50"/>
    </location>
</feature>
<comment type="caution">
    <text evidence="4">The sequence shown here is derived from an EMBL/GenBank/DDBJ whole genome shotgun (WGS) entry which is preliminary data.</text>
</comment>
<dbReference type="Proteomes" id="UP000588369">
    <property type="component" value="Unassembled WGS sequence"/>
</dbReference>
<feature type="domain" description="Alpha-1,4-glucan:maltose-1-phosphate maltosyltransferase C-terminal" evidence="3">
    <location>
        <begin position="647"/>
        <end position="736"/>
    </location>
</feature>
<dbReference type="PANTHER" id="PTHR47786">
    <property type="entry name" value="ALPHA-1,4-GLUCAN:MALTOSE-1-PHOSPHATE MALTOSYLTRANSFERASE"/>
    <property type="match status" value="1"/>
</dbReference>
<dbReference type="InterPro" id="IPR013783">
    <property type="entry name" value="Ig-like_fold"/>
</dbReference>
<accession>A0A7X9RLG7</accession>
<reference evidence="4 5" key="1">
    <citation type="submission" date="2020-04" db="EMBL/GenBank/DDBJ databases">
        <authorList>
            <person name="Hitch T.C.A."/>
            <person name="Wylensek D."/>
            <person name="Clavel T."/>
        </authorList>
    </citation>
    <scope>NUCLEOTIDE SEQUENCE [LARGE SCALE GENOMIC DNA]</scope>
    <source>
        <strain evidence="4 5">BSM-130-P53-3C</strain>
    </source>
</reference>
<evidence type="ECO:0000313" key="4">
    <source>
        <dbReference type="EMBL" id="NME62613.1"/>
    </source>
</evidence>
<dbReference type="Pfam" id="PF11896">
    <property type="entry name" value="GlgE_dom_N_S"/>
    <property type="match status" value="1"/>
</dbReference>
<dbReference type="Gene3D" id="1.20.58.80">
    <property type="entry name" value="Phosphotransferase system, lactose/cellobiose-type IIA subunit"/>
    <property type="match status" value="1"/>
</dbReference>
<dbReference type="InterPro" id="IPR013780">
    <property type="entry name" value="Glyco_hydro_b"/>
</dbReference>
<dbReference type="GO" id="GO:0004553">
    <property type="term" value="F:hydrolase activity, hydrolyzing O-glycosyl compounds"/>
    <property type="evidence" value="ECO:0007669"/>
    <property type="project" value="InterPro"/>
</dbReference>
<dbReference type="InterPro" id="IPR021828">
    <property type="entry name" value="GlgE_dom_N/S"/>
</dbReference>
<name>A0A7X9RLG7_9BIFI</name>
<proteinExistence type="predicted"/>
<dbReference type="AlphaFoldDB" id="A0A7X9RLG7"/>
<evidence type="ECO:0000259" key="3">
    <source>
        <dbReference type="Pfam" id="PF21702"/>
    </source>
</evidence>
<dbReference type="InterPro" id="IPR017853">
    <property type="entry name" value="GH"/>
</dbReference>
<dbReference type="PANTHER" id="PTHR47786:SF2">
    <property type="entry name" value="GLYCOSYL HYDROLASE FAMILY 13 CATALYTIC DOMAIN-CONTAINING PROTEIN"/>
    <property type="match status" value="1"/>
</dbReference>
<dbReference type="Gene3D" id="2.60.40.10">
    <property type="entry name" value="Immunoglobulins"/>
    <property type="match status" value="1"/>
</dbReference>
<evidence type="ECO:0000313" key="5">
    <source>
        <dbReference type="Proteomes" id="UP000588369"/>
    </source>
</evidence>
<dbReference type="EMBL" id="JABAGI010000012">
    <property type="protein sequence ID" value="NME62613.1"/>
    <property type="molecule type" value="Genomic_DNA"/>
</dbReference>
<dbReference type="RefSeq" id="WP_168984456.1">
    <property type="nucleotide sequence ID" value="NZ_JABAGI010000012.1"/>
</dbReference>
<evidence type="ECO:0000256" key="1">
    <source>
        <dbReference type="SAM" id="MobiDB-lite"/>
    </source>
</evidence>
<feature type="domain" description="Alpha-1,4-glucan:maltose-1-phosphate maltosyltransferase" evidence="2">
    <location>
        <begin position="63"/>
        <end position="267"/>
    </location>
</feature>
<evidence type="ECO:0000259" key="2">
    <source>
        <dbReference type="Pfam" id="PF11896"/>
    </source>
</evidence>
<dbReference type="InterPro" id="IPR049171">
    <property type="entry name" value="GLGE_C"/>
</dbReference>
<dbReference type="SUPFAM" id="SSF51445">
    <property type="entry name" value="(Trans)glycosidases"/>
    <property type="match status" value="1"/>
</dbReference>
<feature type="compositionally biased region" description="Basic residues" evidence="1">
    <location>
        <begin position="32"/>
        <end position="42"/>
    </location>
</feature>
<feature type="compositionally biased region" description="Low complexity" evidence="1">
    <location>
        <begin position="10"/>
        <end position="31"/>
    </location>
</feature>